<dbReference type="GO" id="GO:1990817">
    <property type="term" value="F:poly(A) RNA polymerase activity"/>
    <property type="evidence" value="ECO:0007669"/>
    <property type="project" value="InterPro"/>
</dbReference>
<accession>A0A1R2BVA4</accession>
<dbReference type="InterPro" id="IPR043519">
    <property type="entry name" value="NT_sf"/>
</dbReference>
<comment type="caution">
    <text evidence="4">The sequence shown here is derived from an EMBL/GenBank/DDBJ whole genome shotgun (WGS) entry which is preliminary data.</text>
</comment>
<dbReference type="AlphaFoldDB" id="A0A1R2BVA4"/>
<evidence type="ECO:0000313" key="5">
    <source>
        <dbReference type="Proteomes" id="UP000187209"/>
    </source>
</evidence>
<feature type="compositionally biased region" description="Basic residues" evidence="1">
    <location>
        <begin position="501"/>
        <end position="522"/>
    </location>
</feature>
<evidence type="ECO:0000256" key="2">
    <source>
        <dbReference type="SAM" id="Phobius"/>
    </source>
</evidence>
<feature type="region of interest" description="Disordered" evidence="1">
    <location>
        <begin position="476"/>
        <end position="525"/>
    </location>
</feature>
<feature type="transmembrane region" description="Helical" evidence="2">
    <location>
        <begin position="745"/>
        <end position="764"/>
    </location>
</feature>
<sequence length="869" mass="99511">MANFVSSDSIKSIKSLCDSYGITKTLTSSRKKNLISFKIAELTKKNTFKPAIDESETIKSWLLAQDPSKLHSIFLHCEPFISQLLIQMYIHKYYNGHTEFSLLNKQEKRSADIELKSIFAVKKVSPAKCRALKEETKLEKALRFSDSEEYCDSLSLEMEMIHAPIEMMNLFDIISGGQCFKSACKAYWDNTNKQWGFEYPRWLDPFASNSLARWACASFERSVWLNYFKTHNQDPRVSGESKDLGLKDLPEIVPESLISIENTYFSVKKTQGMRIFPIKDKQIEIFNEIFEKINTHNTVADYYGPSYSLMYKTKDTPENMQNPKSLYLLIDKLEESDNKVVEFLFFSPIHRVSSVLDVVLKFFGMKIRDLYNQKLMEELLIQENIEKNAEIPRSKGGKKPKTIKNQGSKTNTRPQCSPKKYVRNDQRENLDACKQITKHLVEKIFNDFYKSFNNENNIKDLQANEIKIEENDFQVVNQKKNKRPQPQQKTSIYNLEQNKPKPVHRGKNGSKKKLNSSTRPKKSNFLWERGNNAPSLITNDTDFPPLAPACPTNSIAWRTSGSRDRYDTLHNEIYTFATNTIKKVQEKTKHICIMLEKINSIVSELLGGYIHMYGSYATGLAIESSDIDLAILGVDLYNRQLVQTACIQLASSLKHLPFVVSCTAIITAKIPVIKMKTDLKYFSGISSPEMIDITFVDTFEGSHLGIEAISFTRDLLILFPDMLFLVIVLKNFLYSINLNSAYHGILYIGGLSSYSLVLWITASFNSMNTVPSDLGELLEYFLDFFGNKFNPKVHGINVVNRGHLYPLSEGSCEYAVTVDPINNLNNTTRTSYKVTDVLTEFSNAHARLKEICDKGKKPTLKKIFKTFNR</sequence>
<dbReference type="EMBL" id="MPUH01000412">
    <property type="protein sequence ID" value="OMJ80700.1"/>
    <property type="molecule type" value="Genomic_DNA"/>
</dbReference>
<dbReference type="GO" id="GO:0003729">
    <property type="term" value="F:mRNA binding"/>
    <property type="evidence" value="ECO:0007669"/>
    <property type="project" value="TreeGrafter"/>
</dbReference>
<protein>
    <recommendedName>
        <fullName evidence="3">Poly(A) RNA polymerase mitochondrial-like central palm domain-containing protein</fullName>
    </recommendedName>
</protein>
<dbReference type="PANTHER" id="PTHR23092">
    <property type="entry name" value="POLY(A) RNA POLYMERASE"/>
    <property type="match status" value="1"/>
</dbReference>
<dbReference type="InterPro" id="IPR045862">
    <property type="entry name" value="Trf4-like"/>
</dbReference>
<keyword evidence="2" id="KW-0812">Transmembrane</keyword>
<feature type="domain" description="Poly(A) RNA polymerase mitochondrial-like central palm" evidence="3">
    <location>
        <begin position="582"/>
        <end position="678"/>
    </location>
</feature>
<dbReference type="PANTHER" id="PTHR23092:SF15">
    <property type="entry name" value="INACTIVE NON-CANONICAL POLY(A) RNA POLYMERASE PROTEIN TRF4-2-RELATED"/>
    <property type="match status" value="1"/>
</dbReference>
<proteinExistence type="predicted"/>
<dbReference type="OrthoDB" id="273917at2759"/>
<dbReference type="SUPFAM" id="SSF81631">
    <property type="entry name" value="PAP/OAS1 substrate-binding domain"/>
    <property type="match status" value="1"/>
</dbReference>
<dbReference type="Pfam" id="PF22600">
    <property type="entry name" value="MTPAP-like_central"/>
    <property type="match status" value="1"/>
</dbReference>
<dbReference type="InterPro" id="IPR054708">
    <property type="entry name" value="MTPAP-like_central"/>
</dbReference>
<gene>
    <name evidence="4" type="ORF">SteCoe_18998</name>
</gene>
<name>A0A1R2BVA4_9CILI</name>
<evidence type="ECO:0000256" key="1">
    <source>
        <dbReference type="SAM" id="MobiDB-lite"/>
    </source>
</evidence>
<dbReference type="GO" id="GO:0005730">
    <property type="term" value="C:nucleolus"/>
    <property type="evidence" value="ECO:0007669"/>
    <property type="project" value="TreeGrafter"/>
</dbReference>
<dbReference type="Proteomes" id="UP000187209">
    <property type="component" value="Unassembled WGS sequence"/>
</dbReference>
<dbReference type="SUPFAM" id="SSF81301">
    <property type="entry name" value="Nucleotidyltransferase"/>
    <property type="match status" value="1"/>
</dbReference>
<feature type="transmembrane region" description="Helical" evidence="2">
    <location>
        <begin position="715"/>
        <end position="733"/>
    </location>
</feature>
<dbReference type="Gene3D" id="1.10.1410.10">
    <property type="match status" value="1"/>
</dbReference>
<dbReference type="CDD" id="cd05402">
    <property type="entry name" value="NT_PAP_TUTase"/>
    <property type="match status" value="1"/>
</dbReference>
<dbReference type="GO" id="GO:0043634">
    <property type="term" value="P:polyadenylation-dependent ncRNA catabolic process"/>
    <property type="evidence" value="ECO:0007669"/>
    <property type="project" value="TreeGrafter"/>
</dbReference>
<evidence type="ECO:0000259" key="3">
    <source>
        <dbReference type="Pfam" id="PF22600"/>
    </source>
</evidence>
<dbReference type="GO" id="GO:0031123">
    <property type="term" value="P:RNA 3'-end processing"/>
    <property type="evidence" value="ECO:0007669"/>
    <property type="project" value="TreeGrafter"/>
</dbReference>
<evidence type="ECO:0000313" key="4">
    <source>
        <dbReference type="EMBL" id="OMJ80700.1"/>
    </source>
</evidence>
<organism evidence="4 5">
    <name type="scientific">Stentor coeruleus</name>
    <dbReference type="NCBI Taxonomy" id="5963"/>
    <lineage>
        <taxon>Eukaryota</taxon>
        <taxon>Sar</taxon>
        <taxon>Alveolata</taxon>
        <taxon>Ciliophora</taxon>
        <taxon>Postciliodesmatophora</taxon>
        <taxon>Heterotrichea</taxon>
        <taxon>Heterotrichida</taxon>
        <taxon>Stentoridae</taxon>
        <taxon>Stentor</taxon>
    </lineage>
</organism>
<dbReference type="Gene3D" id="3.30.460.10">
    <property type="entry name" value="Beta Polymerase, domain 2"/>
    <property type="match status" value="1"/>
</dbReference>
<reference evidence="4 5" key="1">
    <citation type="submission" date="2016-11" db="EMBL/GenBank/DDBJ databases">
        <title>The macronuclear genome of Stentor coeruleus: a giant cell with tiny introns.</title>
        <authorList>
            <person name="Slabodnick M."/>
            <person name="Ruby J.G."/>
            <person name="Reiff S.B."/>
            <person name="Swart E.C."/>
            <person name="Gosai S."/>
            <person name="Prabakaran S."/>
            <person name="Witkowska E."/>
            <person name="Larue G.E."/>
            <person name="Fisher S."/>
            <person name="Freeman R.M."/>
            <person name="Gunawardena J."/>
            <person name="Chu W."/>
            <person name="Stover N.A."/>
            <person name="Gregory B.D."/>
            <person name="Nowacki M."/>
            <person name="Derisi J."/>
            <person name="Roy S.W."/>
            <person name="Marshall W.F."/>
            <person name="Sood P."/>
        </authorList>
    </citation>
    <scope>NUCLEOTIDE SEQUENCE [LARGE SCALE GENOMIC DNA]</scope>
    <source>
        <strain evidence="4">WM001</strain>
    </source>
</reference>
<keyword evidence="2" id="KW-1133">Transmembrane helix</keyword>
<feature type="region of interest" description="Disordered" evidence="1">
    <location>
        <begin position="391"/>
        <end position="423"/>
    </location>
</feature>
<feature type="compositionally biased region" description="Polar residues" evidence="1">
    <location>
        <begin position="403"/>
        <end position="415"/>
    </location>
</feature>
<keyword evidence="2" id="KW-0472">Membrane</keyword>
<keyword evidence="5" id="KW-1185">Reference proteome</keyword>
<dbReference type="GO" id="GO:0031499">
    <property type="term" value="C:TRAMP complex"/>
    <property type="evidence" value="ECO:0007669"/>
    <property type="project" value="TreeGrafter"/>
</dbReference>